<gene>
    <name evidence="1" type="ORF">V6N12_007799</name>
</gene>
<dbReference type="InterPro" id="IPR036691">
    <property type="entry name" value="Endo/exonu/phosph_ase_sf"/>
</dbReference>
<comment type="caution">
    <text evidence="1">The sequence shown here is derived from an EMBL/GenBank/DDBJ whole genome shotgun (WGS) entry which is preliminary data.</text>
</comment>
<keyword evidence="2" id="KW-1185">Reference proteome</keyword>
<dbReference type="EMBL" id="JBBPBM010000009">
    <property type="protein sequence ID" value="KAK8569269.1"/>
    <property type="molecule type" value="Genomic_DNA"/>
</dbReference>
<evidence type="ECO:0000313" key="2">
    <source>
        <dbReference type="Proteomes" id="UP001472677"/>
    </source>
</evidence>
<accession>A0ABR2F2U5</accession>
<dbReference type="PANTHER" id="PTHR35218:SF9">
    <property type="entry name" value="ENDONUCLEASE_EXONUCLEASE_PHOSPHATASE DOMAIN-CONTAINING PROTEIN"/>
    <property type="match status" value="1"/>
</dbReference>
<protein>
    <recommendedName>
        <fullName evidence="3">Endonuclease/exonuclease/phosphatase domain-containing protein</fullName>
    </recommendedName>
</protein>
<dbReference type="Proteomes" id="UP001472677">
    <property type="component" value="Unassembled WGS sequence"/>
</dbReference>
<dbReference type="SUPFAM" id="SSF56219">
    <property type="entry name" value="DNase I-like"/>
    <property type="match status" value="1"/>
</dbReference>
<name>A0ABR2F2U5_9ROSI</name>
<sequence>MSLMSWNVRGLGNKKTVRSLKSVSFKFKSSIIFLSETKKKRRYLEKIKMKMKLSESFYVDPIGIAGGLTLWWKNKVNLSILCYGKNFIDTRVSLNEEEEWNNIPEKWCLIGDSNIVARLKEKLGGLPFDPSNAMWYYDFIDYSCLVELPIKDWSSAFLKAIGLIDVAIASDHAPVILLLKGMNKKYKRDFKFEAKWILENECTTHVEESWFPSHDRSGNKAFERKLSRKRVKLRQWSKAKGRKSKPYEEEMIERIKILQEKHPSKDEMEELISLKKELDRLWEGE</sequence>
<dbReference type="Gene3D" id="3.60.10.10">
    <property type="entry name" value="Endonuclease/exonuclease/phosphatase"/>
    <property type="match status" value="1"/>
</dbReference>
<reference evidence="1 2" key="1">
    <citation type="journal article" date="2024" name="G3 (Bethesda)">
        <title>Genome assembly of Hibiscus sabdariffa L. provides insights into metabolisms of medicinal natural products.</title>
        <authorList>
            <person name="Kim T."/>
        </authorList>
    </citation>
    <scope>NUCLEOTIDE SEQUENCE [LARGE SCALE GENOMIC DNA]</scope>
    <source>
        <strain evidence="1">TK-2024</strain>
        <tissue evidence="1">Old leaves</tissue>
    </source>
</reference>
<evidence type="ECO:0000313" key="1">
    <source>
        <dbReference type="EMBL" id="KAK8569269.1"/>
    </source>
</evidence>
<proteinExistence type="predicted"/>
<dbReference type="PANTHER" id="PTHR35218">
    <property type="entry name" value="RNASE H DOMAIN-CONTAINING PROTEIN"/>
    <property type="match status" value="1"/>
</dbReference>
<evidence type="ECO:0008006" key="3">
    <source>
        <dbReference type="Google" id="ProtNLM"/>
    </source>
</evidence>
<organism evidence="1 2">
    <name type="scientific">Hibiscus sabdariffa</name>
    <name type="common">roselle</name>
    <dbReference type="NCBI Taxonomy" id="183260"/>
    <lineage>
        <taxon>Eukaryota</taxon>
        <taxon>Viridiplantae</taxon>
        <taxon>Streptophyta</taxon>
        <taxon>Embryophyta</taxon>
        <taxon>Tracheophyta</taxon>
        <taxon>Spermatophyta</taxon>
        <taxon>Magnoliopsida</taxon>
        <taxon>eudicotyledons</taxon>
        <taxon>Gunneridae</taxon>
        <taxon>Pentapetalae</taxon>
        <taxon>rosids</taxon>
        <taxon>malvids</taxon>
        <taxon>Malvales</taxon>
        <taxon>Malvaceae</taxon>
        <taxon>Malvoideae</taxon>
        <taxon>Hibiscus</taxon>
    </lineage>
</organism>